<proteinExistence type="predicted"/>
<keyword evidence="4" id="KW-1133">Transmembrane helix</keyword>
<evidence type="ECO:0000256" key="2">
    <source>
        <dbReference type="ARBA" id="ARBA00022481"/>
    </source>
</evidence>
<evidence type="ECO:0000256" key="1">
    <source>
        <dbReference type="ARBA" id="ARBA00004241"/>
    </source>
</evidence>
<dbReference type="OrthoDB" id="9795612at2"/>
<dbReference type="NCBIfam" id="TIGR02532">
    <property type="entry name" value="IV_pilin_GFxxxE"/>
    <property type="match status" value="1"/>
</dbReference>
<dbReference type="PROSITE" id="PS00409">
    <property type="entry name" value="PROKAR_NTER_METHYL"/>
    <property type="match status" value="1"/>
</dbReference>
<dbReference type="InterPro" id="IPR045584">
    <property type="entry name" value="Pilin-like"/>
</dbReference>
<dbReference type="PRINTS" id="PR00813">
    <property type="entry name" value="BCTERIALGSPG"/>
</dbReference>
<dbReference type="SUPFAM" id="SSF54523">
    <property type="entry name" value="Pili subunits"/>
    <property type="match status" value="1"/>
</dbReference>
<reference evidence="6 7" key="1">
    <citation type="submission" date="2015-12" db="EMBL/GenBank/DDBJ databases">
        <title>Draft genome sequence of Acidibacillus ferrooxidans ITV001, isolated from a chalcopyrite acid mine drainage site in Brazil.</title>
        <authorList>
            <person name="Dall'Agnol H."/>
            <person name="Nancucheo I."/>
            <person name="Johnson B."/>
            <person name="Oliveira R."/>
            <person name="Leite L."/>
            <person name="Pylro V."/>
            <person name="Nunes G.L."/>
            <person name="Tzotzos G."/>
            <person name="Fernandes G.R."/>
            <person name="Dutra J."/>
            <person name="Orellana S.C."/>
            <person name="Oliveira G."/>
        </authorList>
    </citation>
    <scope>NUCLEOTIDE SEQUENCE [LARGE SCALE GENOMIC DNA]</scope>
    <source>
        <strain evidence="7">ITV01</strain>
    </source>
</reference>
<evidence type="ECO:0000259" key="5">
    <source>
        <dbReference type="Pfam" id="PF08334"/>
    </source>
</evidence>
<keyword evidence="3" id="KW-0178">Competence</keyword>
<organism evidence="6 7">
    <name type="scientific">Ferroacidibacillus organovorans</name>
    <dbReference type="NCBI Taxonomy" id="1765683"/>
    <lineage>
        <taxon>Bacteria</taxon>
        <taxon>Bacillati</taxon>
        <taxon>Bacillota</taxon>
        <taxon>Bacilli</taxon>
        <taxon>Bacillales</taxon>
        <taxon>Alicyclobacillaceae</taxon>
        <taxon>Ferroacidibacillus</taxon>
    </lineage>
</organism>
<dbReference type="Pfam" id="PF08334">
    <property type="entry name" value="T2SSG"/>
    <property type="match status" value="1"/>
</dbReference>
<comment type="caution">
    <text evidence="6">The sequence shown here is derived from an EMBL/GenBank/DDBJ whole genome shotgun (WGS) entry which is preliminary data.</text>
</comment>
<dbReference type="RefSeq" id="WP_067712443.1">
    <property type="nucleotide sequence ID" value="NZ_LPVJ01000009.1"/>
</dbReference>
<dbReference type="AlphaFoldDB" id="A0A101XSH1"/>
<evidence type="ECO:0000313" key="6">
    <source>
        <dbReference type="EMBL" id="KUO96732.1"/>
    </source>
</evidence>
<dbReference type="GO" id="GO:0030420">
    <property type="term" value="P:establishment of competence for transformation"/>
    <property type="evidence" value="ECO:0007669"/>
    <property type="project" value="UniProtKB-KW"/>
</dbReference>
<feature type="domain" description="Type II secretion system protein GspG C-terminal" evidence="5">
    <location>
        <begin position="43"/>
        <end position="129"/>
    </location>
</feature>
<protein>
    <recommendedName>
        <fullName evidence="5">Type II secretion system protein GspG C-terminal domain-containing protein</fullName>
    </recommendedName>
</protein>
<keyword evidence="7" id="KW-1185">Reference proteome</keyword>
<dbReference type="Gene3D" id="3.30.700.10">
    <property type="entry name" value="Glycoprotein, Type 4 Pilin"/>
    <property type="match status" value="1"/>
</dbReference>
<comment type="subcellular location">
    <subcellularLocation>
        <location evidence="1">Cell surface</location>
    </subcellularLocation>
</comment>
<dbReference type="EMBL" id="LPVJ01000009">
    <property type="protein sequence ID" value="KUO96732.1"/>
    <property type="molecule type" value="Genomic_DNA"/>
</dbReference>
<accession>A0A101XSH1</accession>
<keyword evidence="2" id="KW-0488">Methylation</keyword>
<name>A0A101XSH1_9BACL</name>
<dbReference type="Pfam" id="PF07963">
    <property type="entry name" value="N_methyl"/>
    <property type="match status" value="1"/>
</dbReference>
<keyword evidence="4" id="KW-0472">Membrane</keyword>
<evidence type="ECO:0000256" key="4">
    <source>
        <dbReference type="SAM" id="Phobius"/>
    </source>
</evidence>
<keyword evidence="4" id="KW-0812">Transmembrane</keyword>
<evidence type="ECO:0000256" key="3">
    <source>
        <dbReference type="ARBA" id="ARBA00023287"/>
    </source>
</evidence>
<dbReference type="InterPro" id="IPR000983">
    <property type="entry name" value="Bac_GSPG_pilin"/>
</dbReference>
<dbReference type="GO" id="GO:0009986">
    <property type="term" value="C:cell surface"/>
    <property type="evidence" value="ECO:0007669"/>
    <property type="project" value="UniProtKB-SubCell"/>
</dbReference>
<evidence type="ECO:0000313" key="7">
    <source>
        <dbReference type="Proteomes" id="UP000053557"/>
    </source>
</evidence>
<feature type="transmembrane region" description="Helical" evidence="4">
    <location>
        <begin position="21"/>
        <end position="44"/>
    </location>
</feature>
<sequence>MESIRKKWLKITSSVGEQGVTLIELLAVVVILAIIAAIAIPVVLNSIVQAKVNTTKQDMAIITEALDRYATFHDGQFPNPSSFASGTTLSTILTSGTAATGTSTSFGGPYLQSLPQDAWGNDFYYGTSSGGHTFVLATLASVSGSTMLASAATPATGDSALYVTSSNSTPQTGAFSGTSTSSNITRIYDAGSGN</sequence>
<dbReference type="GO" id="GO:0015628">
    <property type="term" value="P:protein secretion by the type II secretion system"/>
    <property type="evidence" value="ECO:0007669"/>
    <property type="project" value="InterPro"/>
</dbReference>
<dbReference type="GO" id="GO:0015627">
    <property type="term" value="C:type II protein secretion system complex"/>
    <property type="evidence" value="ECO:0007669"/>
    <property type="project" value="InterPro"/>
</dbReference>
<dbReference type="Proteomes" id="UP000053557">
    <property type="component" value="Unassembled WGS sequence"/>
</dbReference>
<gene>
    <name evidence="6" type="ORF">ATW55_07885</name>
</gene>
<dbReference type="InterPro" id="IPR013545">
    <property type="entry name" value="T2SS_protein-GspG_C"/>
</dbReference>
<dbReference type="InterPro" id="IPR012902">
    <property type="entry name" value="N_methyl_site"/>
</dbReference>